<dbReference type="InterPro" id="IPR001789">
    <property type="entry name" value="Sig_transdc_resp-reg_receiver"/>
</dbReference>
<organism evidence="4 5">
    <name type="scientific">Bacteriovorax stolpii</name>
    <name type="common">Bdellovibrio stolpii</name>
    <dbReference type="NCBI Taxonomy" id="960"/>
    <lineage>
        <taxon>Bacteria</taxon>
        <taxon>Pseudomonadati</taxon>
        <taxon>Bdellovibrionota</taxon>
        <taxon>Bacteriovoracia</taxon>
        <taxon>Bacteriovoracales</taxon>
        <taxon>Bacteriovoracaceae</taxon>
        <taxon>Bacteriovorax</taxon>
    </lineage>
</organism>
<evidence type="ECO:0000256" key="1">
    <source>
        <dbReference type="ARBA" id="ARBA00022553"/>
    </source>
</evidence>
<dbReference type="EMBL" id="CP025704">
    <property type="protein sequence ID" value="AUN98428.1"/>
    <property type="molecule type" value="Genomic_DNA"/>
</dbReference>
<evidence type="ECO:0000256" key="2">
    <source>
        <dbReference type="PROSITE-ProRule" id="PRU00169"/>
    </source>
</evidence>
<dbReference type="PROSITE" id="PS50110">
    <property type="entry name" value="RESPONSE_REGULATORY"/>
    <property type="match status" value="1"/>
</dbReference>
<evidence type="ECO:0000313" key="5">
    <source>
        <dbReference type="Proteomes" id="UP000235584"/>
    </source>
</evidence>
<dbReference type="GO" id="GO:0000160">
    <property type="term" value="P:phosphorelay signal transduction system"/>
    <property type="evidence" value="ECO:0007669"/>
    <property type="project" value="InterPro"/>
</dbReference>
<dbReference type="Pfam" id="PF00072">
    <property type="entry name" value="Response_reg"/>
    <property type="match status" value="1"/>
</dbReference>
<dbReference type="InterPro" id="IPR011006">
    <property type="entry name" value="CheY-like_superfamily"/>
</dbReference>
<reference evidence="4 5" key="1">
    <citation type="submission" date="2018-01" db="EMBL/GenBank/DDBJ databases">
        <title>Complete genome sequence of Bacteriovorax stolpii DSM12778.</title>
        <authorList>
            <person name="Tang B."/>
            <person name="Chang J."/>
        </authorList>
    </citation>
    <scope>NUCLEOTIDE SEQUENCE [LARGE SCALE GENOMIC DNA]</scope>
    <source>
        <strain evidence="4 5">DSM 12778</strain>
    </source>
</reference>
<dbReference type="CDD" id="cd00156">
    <property type="entry name" value="REC"/>
    <property type="match status" value="1"/>
</dbReference>
<dbReference type="SMART" id="SM00448">
    <property type="entry name" value="REC"/>
    <property type="match status" value="1"/>
</dbReference>
<evidence type="ECO:0000313" key="4">
    <source>
        <dbReference type="EMBL" id="AUN98428.1"/>
    </source>
</evidence>
<keyword evidence="1 2" id="KW-0597">Phosphoprotein</keyword>
<dbReference type="PANTHER" id="PTHR44591:SF3">
    <property type="entry name" value="RESPONSE REGULATORY DOMAIN-CONTAINING PROTEIN"/>
    <property type="match status" value="1"/>
</dbReference>
<evidence type="ECO:0000259" key="3">
    <source>
        <dbReference type="PROSITE" id="PS50110"/>
    </source>
</evidence>
<dbReference type="Proteomes" id="UP000235584">
    <property type="component" value="Chromosome"/>
</dbReference>
<feature type="domain" description="Response regulatory" evidence="3">
    <location>
        <begin position="11"/>
        <end position="125"/>
    </location>
</feature>
<accession>A0A2K9NSF0</accession>
<dbReference type="InterPro" id="IPR050595">
    <property type="entry name" value="Bact_response_regulator"/>
</dbReference>
<name>A0A2K9NSF0_BACTC</name>
<gene>
    <name evidence="4" type="ORF">C0V70_09985</name>
</gene>
<dbReference type="KEGG" id="bsto:C0V70_09985"/>
<dbReference type="PANTHER" id="PTHR44591">
    <property type="entry name" value="STRESS RESPONSE REGULATOR PROTEIN 1"/>
    <property type="match status" value="1"/>
</dbReference>
<proteinExistence type="predicted"/>
<dbReference type="AlphaFoldDB" id="A0A2K9NSF0"/>
<keyword evidence="5" id="KW-1185">Reference proteome</keyword>
<protein>
    <recommendedName>
        <fullName evidence="3">Response regulatory domain-containing protein</fullName>
    </recommendedName>
</protein>
<dbReference type="OrthoDB" id="5294427at2"/>
<feature type="modified residue" description="4-aspartylphosphate" evidence="2">
    <location>
        <position position="60"/>
    </location>
</feature>
<sequence length="146" mass="16856">MRRHAMGPIFKILLAEDDEGIREAIFEILVEEGHEVTVARDGEDALTCLERKKFDLIMTDYKMPKMTGTQLIEWCKKHSVKSQVVFMTANMKALLLDDVIKKFPAKIIEKPMTLDDILDAVKFAQDNRKEAFSKFIQKNSLDMKYA</sequence>
<dbReference type="SUPFAM" id="SSF52172">
    <property type="entry name" value="CheY-like"/>
    <property type="match status" value="1"/>
</dbReference>
<dbReference type="Gene3D" id="3.40.50.2300">
    <property type="match status" value="1"/>
</dbReference>